<comment type="caution">
    <text evidence="2">The sequence shown here is derived from an EMBL/GenBank/DDBJ whole genome shotgun (WGS) entry which is preliminary data.</text>
</comment>
<organism evidence="2 3">
    <name type="scientific">Araneus ventricosus</name>
    <name type="common">Orbweaver spider</name>
    <name type="synonym">Epeira ventricosa</name>
    <dbReference type="NCBI Taxonomy" id="182803"/>
    <lineage>
        <taxon>Eukaryota</taxon>
        <taxon>Metazoa</taxon>
        <taxon>Ecdysozoa</taxon>
        <taxon>Arthropoda</taxon>
        <taxon>Chelicerata</taxon>
        <taxon>Arachnida</taxon>
        <taxon>Araneae</taxon>
        <taxon>Araneomorphae</taxon>
        <taxon>Entelegynae</taxon>
        <taxon>Araneoidea</taxon>
        <taxon>Araneidae</taxon>
        <taxon>Araneus</taxon>
    </lineage>
</organism>
<evidence type="ECO:0000313" key="3">
    <source>
        <dbReference type="Proteomes" id="UP000499080"/>
    </source>
</evidence>
<dbReference type="AlphaFoldDB" id="A0A4Y1ZLG3"/>
<proteinExistence type="predicted"/>
<sequence>MNAKSSTNVKQAAWPSGKVSATELEGSRLKIRSISGPVARLIRRSGSNILPLVWYGSFKREVKVQVSSSLSDRGLISRVPSQNSPRGKLI</sequence>
<gene>
    <name evidence="2" type="ORF">AVEN_40271_1</name>
</gene>
<keyword evidence="3" id="KW-1185">Reference proteome</keyword>
<reference evidence="2 3" key="1">
    <citation type="journal article" date="2019" name="Sci. Rep.">
        <title>Orb-weaving spider Araneus ventricosus genome elucidates the spidroin gene catalogue.</title>
        <authorList>
            <person name="Kono N."/>
            <person name="Nakamura H."/>
            <person name="Ohtoshi R."/>
            <person name="Moran D.A.P."/>
            <person name="Shinohara A."/>
            <person name="Yoshida Y."/>
            <person name="Fujiwara M."/>
            <person name="Mori M."/>
            <person name="Tomita M."/>
            <person name="Arakawa K."/>
        </authorList>
    </citation>
    <scope>NUCLEOTIDE SEQUENCE [LARGE SCALE GENOMIC DNA]</scope>
</reference>
<feature type="compositionally biased region" description="Polar residues" evidence="1">
    <location>
        <begin position="79"/>
        <end position="90"/>
    </location>
</feature>
<feature type="region of interest" description="Disordered" evidence="1">
    <location>
        <begin position="71"/>
        <end position="90"/>
    </location>
</feature>
<evidence type="ECO:0000256" key="1">
    <source>
        <dbReference type="SAM" id="MobiDB-lite"/>
    </source>
</evidence>
<name>A0A4Y1ZLG3_ARAVE</name>
<accession>A0A4Y1ZLG3</accession>
<dbReference type="EMBL" id="BGPR01075633">
    <property type="protein sequence ID" value="GBL56431.1"/>
    <property type="molecule type" value="Genomic_DNA"/>
</dbReference>
<dbReference type="Proteomes" id="UP000499080">
    <property type="component" value="Unassembled WGS sequence"/>
</dbReference>
<evidence type="ECO:0000313" key="2">
    <source>
        <dbReference type="EMBL" id="GBL56431.1"/>
    </source>
</evidence>
<protein>
    <submittedName>
        <fullName evidence="2">Uncharacterized protein</fullName>
    </submittedName>
</protein>